<feature type="region of interest" description="Disordered" evidence="1">
    <location>
        <begin position="1"/>
        <end position="176"/>
    </location>
</feature>
<evidence type="ECO:0000256" key="1">
    <source>
        <dbReference type="SAM" id="MobiDB-lite"/>
    </source>
</evidence>
<feature type="compositionally biased region" description="Polar residues" evidence="1">
    <location>
        <begin position="124"/>
        <end position="134"/>
    </location>
</feature>
<dbReference type="AlphaFoldDB" id="A0A652YI91"/>
<feature type="compositionally biased region" description="Basic and acidic residues" evidence="1">
    <location>
        <begin position="45"/>
        <end position="69"/>
    </location>
</feature>
<evidence type="ECO:0000313" key="2">
    <source>
        <dbReference type="EMBL" id="TYQ00850.1"/>
    </source>
</evidence>
<proteinExistence type="predicted"/>
<dbReference type="EMBL" id="VNIQ01000011">
    <property type="protein sequence ID" value="TYQ00850.1"/>
    <property type="molecule type" value="Genomic_DNA"/>
</dbReference>
<reference evidence="2" key="1">
    <citation type="submission" date="2019-07" db="EMBL/GenBank/DDBJ databases">
        <title>Genomic Encyclopedia of Type Strains, Phase IV (KMG-IV): sequencing the most valuable type-strain genomes for metagenomic binning, comparative biology and taxonomic classification.</title>
        <authorList>
            <person name="Goeker M."/>
        </authorList>
    </citation>
    <scope>NUCLEOTIDE SEQUENCE</scope>
    <source>
        <strain evidence="2">DSM 44596</strain>
    </source>
</reference>
<accession>A0A652YI91</accession>
<feature type="compositionally biased region" description="Basic and acidic residues" evidence="1">
    <location>
        <begin position="90"/>
        <end position="103"/>
    </location>
</feature>
<protein>
    <submittedName>
        <fullName evidence="2">Uncharacterized protein</fullName>
    </submittedName>
</protein>
<comment type="caution">
    <text evidence="2">The sequence shown here is derived from an EMBL/GenBank/DDBJ whole genome shotgun (WGS) entry which is preliminary data.</text>
</comment>
<gene>
    <name evidence="2" type="ORF">FNL38_11164</name>
</gene>
<feature type="region of interest" description="Disordered" evidence="1">
    <location>
        <begin position="424"/>
        <end position="460"/>
    </location>
</feature>
<feature type="compositionally biased region" description="Basic and acidic residues" evidence="1">
    <location>
        <begin position="1"/>
        <end position="11"/>
    </location>
</feature>
<sequence length="460" mass="49654">MSEAHWSDRPSNEQSTAPDPSSWDDDYQPPSEPPPDYGDEPASDYGRDWGTREYEEEHRSTGGKMDRAQPDTAGLRPPSRSRRGFVQALDDVKVFGREPRDSAELQSRGARVLDRVVGKALGETATSGQSTTPQHRPLPPKTNRREPINSWDRTPTAGTEGGRSVDAADAGARRQAAADEVQRIEAFLVEIQGRRKAGETVPEARPMGSVFGAFKGSPINQTRIQVLAAAATARHLEGPDSENASKLSQLVEDNAVRLQAIRDEERHRAGIEHEKNGTPQAEIDAEEKARTEQEAREDKNVFNAAAAVSLGYVAAQGLPTYEQLADLSEAQLGAVPEEIETAADTDSGSRSGRGVADVLSAAGRGLAQAVGPVVGDDDVAPNLSPVNVAQLNEELASIAASLAPAMKAAMSSHPRSVKEMLNVEQTPDENSAFFESEEELATELEKQELRAQEQESERNI</sequence>
<feature type="compositionally biased region" description="Basic and acidic residues" evidence="1">
    <location>
        <begin position="443"/>
        <end position="460"/>
    </location>
</feature>
<name>A0A652YI91_NOCGL</name>
<organism evidence="2">
    <name type="scientific">Nocardia globerula</name>
    <dbReference type="NCBI Taxonomy" id="1818"/>
    <lineage>
        <taxon>Bacteria</taxon>
        <taxon>Bacillati</taxon>
        <taxon>Actinomycetota</taxon>
        <taxon>Actinomycetes</taxon>
        <taxon>Mycobacteriales</taxon>
        <taxon>Nocardiaceae</taxon>
        <taxon>Nocardia</taxon>
    </lineage>
</organism>